<dbReference type="OrthoDB" id="9769739at2"/>
<dbReference type="RefSeq" id="WP_109652141.1">
    <property type="nucleotide sequence ID" value="NZ_CP029145.1"/>
</dbReference>
<keyword evidence="2" id="KW-1185">Reference proteome</keyword>
<protein>
    <recommendedName>
        <fullName evidence="3">STAS domain-containing protein</fullName>
    </recommendedName>
</protein>
<accession>A0A2Z3GH37</accession>
<reference evidence="2" key="1">
    <citation type="submission" date="2018-04" db="EMBL/GenBank/DDBJ databases">
        <title>Complete genome of Antarctic heterotrophic bacterium Hymenobacter nivis.</title>
        <authorList>
            <person name="Terashima M."/>
        </authorList>
    </citation>
    <scope>NUCLEOTIDE SEQUENCE [LARGE SCALE GENOMIC DNA]</scope>
    <source>
        <strain evidence="2">NBRC 111535</strain>
    </source>
</reference>
<dbReference type="KEGG" id="hnv:DDQ68_01020"/>
<gene>
    <name evidence="1" type="ORF">DDQ68_01020</name>
</gene>
<evidence type="ECO:0000313" key="1">
    <source>
        <dbReference type="EMBL" id="AWM31491.1"/>
    </source>
</evidence>
<name>A0A2Z3GH37_9BACT</name>
<evidence type="ECO:0008006" key="3">
    <source>
        <dbReference type="Google" id="ProtNLM"/>
    </source>
</evidence>
<sequence length="60" mass="6451">MSITTLEQLPAGSRVLVDGTRSDVIDHDVLEAIEAFRRAAPARGIALELRDVRTVALAGH</sequence>
<dbReference type="Proteomes" id="UP000245999">
    <property type="component" value="Chromosome"/>
</dbReference>
<proteinExistence type="predicted"/>
<organism evidence="1 2">
    <name type="scientific">Hymenobacter nivis</name>
    <dbReference type="NCBI Taxonomy" id="1850093"/>
    <lineage>
        <taxon>Bacteria</taxon>
        <taxon>Pseudomonadati</taxon>
        <taxon>Bacteroidota</taxon>
        <taxon>Cytophagia</taxon>
        <taxon>Cytophagales</taxon>
        <taxon>Hymenobacteraceae</taxon>
        <taxon>Hymenobacter</taxon>
    </lineage>
</organism>
<dbReference type="EMBL" id="CP029145">
    <property type="protein sequence ID" value="AWM31491.1"/>
    <property type="molecule type" value="Genomic_DNA"/>
</dbReference>
<evidence type="ECO:0000313" key="2">
    <source>
        <dbReference type="Proteomes" id="UP000245999"/>
    </source>
</evidence>
<dbReference type="AlphaFoldDB" id="A0A2Z3GH37"/>